<name>A0A7K3WSE3_9FLAO</name>
<dbReference type="PRINTS" id="PR00681">
    <property type="entry name" value="RIBOSOMALS1"/>
</dbReference>
<dbReference type="InterPro" id="IPR003029">
    <property type="entry name" value="S1_domain"/>
</dbReference>
<feature type="compositionally biased region" description="Acidic residues" evidence="8">
    <location>
        <begin position="732"/>
        <end position="744"/>
    </location>
</feature>
<keyword evidence="2" id="KW-0677">Repeat</keyword>
<dbReference type="NCBIfam" id="NF004953">
    <property type="entry name" value="PRK06299.1-3"/>
    <property type="match status" value="1"/>
</dbReference>
<feature type="domain" description="S1 motif" evidence="9">
    <location>
        <begin position="284"/>
        <end position="352"/>
    </location>
</feature>
<feature type="domain" description="S1 motif" evidence="9">
    <location>
        <begin position="456"/>
        <end position="526"/>
    </location>
</feature>
<feature type="compositionally biased region" description="Basic and acidic residues" evidence="8">
    <location>
        <begin position="7"/>
        <end position="55"/>
    </location>
</feature>
<dbReference type="GO" id="GO:0022627">
    <property type="term" value="C:cytosolic small ribosomal subunit"/>
    <property type="evidence" value="ECO:0007669"/>
    <property type="project" value="TreeGrafter"/>
</dbReference>
<dbReference type="Gene3D" id="2.40.50.140">
    <property type="entry name" value="Nucleic acid-binding proteins"/>
    <property type="match status" value="6"/>
</dbReference>
<comment type="caution">
    <text evidence="10">The sequence shown here is derived from an EMBL/GenBank/DDBJ whole genome shotgun (WGS) entry which is preliminary data.</text>
</comment>
<evidence type="ECO:0000256" key="4">
    <source>
        <dbReference type="ARBA" id="ARBA00022980"/>
    </source>
</evidence>
<proteinExistence type="inferred from homology"/>
<keyword evidence="3" id="KW-0694">RNA-binding</keyword>
<feature type="compositionally biased region" description="Basic and acidic residues" evidence="8">
    <location>
        <begin position="658"/>
        <end position="731"/>
    </location>
</feature>
<evidence type="ECO:0000313" key="11">
    <source>
        <dbReference type="Proteomes" id="UP000486602"/>
    </source>
</evidence>
<sequence>MAAQKVAEGKADDADKKDSKESDEADAQKADATDKKDSKDANEADAPRARKKATDTDDDEDDEDDEELDLYGDQPDFDAENFDWDAYADGEDIYNKEERLKLDELYDDTLNAVQQGEVVKGSVVDITKKEIVVNINYKSEGSVGATEFRYNPDLKIGDIVDIYVENLEDKDGQLNISHKTARMHEAWRKVNSALEHNEIITGNIKCRTKGGLIADVFGIEAFLPGSQIDVKPIRDYDMYVGKKMEFKVVKINHEFKNVVVSHKALIEAELEEQKKQIISGLEKGQVLEGTVKNITSYGVFIDLGGVDGLIHITDLSWGRINHPEEVVELDQKLNVVILDFDDDKKRIALGLKQLSEHPWDTLPEEVQVGSKIKGKVVVMADYGAFIEIAPGVEGLVHVSEMSWSQHLRSAQDFLNVGDEVETVVLTLDREDRKMSLGIKQLMPDPWADIAGKYPVGSKHKSTVRNFTNFGVFVELEEGVDGLVHISDLSWSKKIKHPSEFCNIGDEMEVVVLEVDEENRRLSLGHKQLEENPWDVFETIFTEGSKHEGTVTAIENNTAIIAMPYGVEAVAPVKHLRKEDGSNAAIEDKLDFIVLEFNKNSRRIMVSHTRTFEEDPKHTKAKESSDRKTQSKQSSKALKDINSKQEKTTLGDLNVLAGLKEEMEKGESESKGKTESKGETKSKAETETETETESKAKTESKGKAESAKTESKKVESEGKAESEDESESKVDSADDSEDESDNKKK</sequence>
<dbReference type="InterPro" id="IPR012340">
    <property type="entry name" value="NA-bd_OB-fold"/>
</dbReference>
<evidence type="ECO:0000256" key="7">
    <source>
        <dbReference type="ARBA" id="ARBA00035517"/>
    </source>
</evidence>
<dbReference type="Pfam" id="PF00575">
    <property type="entry name" value="S1"/>
    <property type="match status" value="5"/>
</dbReference>
<dbReference type="GO" id="GO:0006412">
    <property type="term" value="P:translation"/>
    <property type="evidence" value="ECO:0007669"/>
    <property type="project" value="TreeGrafter"/>
</dbReference>
<keyword evidence="4 10" id="KW-0689">Ribosomal protein</keyword>
<organism evidence="10 11">
    <name type="scientific">Cryomorpha ignava</name>
    <dbReference type="NCBI Taxonomy" id="101383"/>
    <lineage>
        <taxon>Bacteria</taxon>
        <taxon>Pseudomonadati</taxon>
        <taxon>Bacteroidota</taxon>
        <taxon>Flavobacteriia</taxon>
        <taxon>Flavobacteriales</taxon>
        <taxon>Cryomorphaceae</taxon>
        <taxon>Cryomorpha</taxon>
    </lineage>
</organism>
<accession>A0A7K3WSE3</accession>
<evidence type="ECO:0000256" key="8">
    <source>
        <dbReference type="SAM" id="MobiDB-lite"/>
    </source>
</evidence>
<dbReference type="FunFam" id="2.40.50.140:FF:000110">
    <property type="entry name" value="30S ribosomal protein S1"/>
    <property type="match status" value="1"/>
</dbReference>
<dbReference type="AlphaFoldDB" id="A0A7K3WSE3"/>
<dbReference type="CDD" id="cd05687">
    <property type="entry name" value="S1_RPS1_repeat_ec1_hs1"/>
    <property type="match status" value="1"/>
</dbReference>
<dbReference type="InterPro" id="IPR035104">
    <property type="entry name" value="Ribosomal_protein_S1-like"/>
</dbReference>
<evidence type="ECO:0000256" key="6">
    <source>
        <dbReference type="ARBA" id="ARBA00035293"/>
    </source>
</evidence>
<evidence type="ECO:0000313" key="10">
    <source>
        <dbReference type="EMBL" id="NEN23792.1"/>
    </source>
</evidence>
<keyword evidence="11" id="KW-1185">Reference proteome</keyword>
<dbReference type="EMBL" id="JAAGVY010000015">
    <property type="protein sequence ID" value="NEN23792.1"/>
    <property type="molecule type" value="Genomic_DNA"/>
</dbReference>
<feature type="compositionally biased region" description="Basic and acidic residues" evidence="8">
    <location>
        <begin position="636"/>
        <end position="648"/>
    </location>
</feature>
<dbReference type="PANTHER" id="PTHR10724">
    <property type="entry name" value="30S RIBOSOMAL PROTEIN S1"/>
    <property type="match status" value="1"/>
</dbReference>
<dbReference type="FunFam" id="2.40.50.140:FF:000051">
    <property type="entry name" value="RNA-binding transcriptional accessory protein"/>
    <property type="match status" value="1"/>
</dbReference>
<feature type="compositionally biased region" description="Basic and acidic residues" evidence="8">
    <location>
        <begin position="609"/>
        <end position="628"/>
    </location>
</feature>
<dbReference type="GO" id="GO:0003729">
    <property type="term" value="F:mRNA binding"/>
    <property type="evidence" value="ECO:0007669"/>
    <property type="project" value="TreeGrafter"/>
</dbReference>
<feature type="domain" description="S1 motif" evidence="9">
    <location>
        <begin position="543"/>
        <end position="608"/>
    </location>
</feature>
<feature type="compositionally biased region" description="Acidic residues" evidence="8">
    <location>
        <begin position="56"/>
        <end position="81"/>
    </location>
</feature>
<evidence type="ECO:0000256" key="5">
    <source>
        <dbReference type="ARBA" id="ARBA00023274"/>
    </source>
</evidence>
<dbReference type="SUPFAM" id="SSF50249">
    <property type="entry name" value="Nucleic acid-binding proteins"/>
    <property type="match status" value="6"/>
</dbReference>
<feature type="domain" description="S1 motif" evidence="9">
    <location>
        <begin position="116"/>
        <end position="179"/>
    </location>
</feature>
<dbReference type="PROSITE" id="PS50126">
    <property type="entry name" value="S1"/>
    <property type="match status" value="6"/>
</dbReference>
<feature type="domain" description="S1 motif" evidence="9">
    <location>
        <begin position="197"/>
        <end position="263"/>
    </location>
</feature>
<dbReference type="FunFam" id="2.40.50.140:FF:000011">
    <property type="entry name" value="30S ribosomal protein S1"/>
    <property type="match status" value="1"/>
</dbReference>
<dbReference type="CDD" id="cd05688">
    <property type="entry name" value="S1_RPS1_repeat_ec3"/>
    <property type="match status" value="1"/>
</dbReference>
<evidence type="ECO:0000259" key="9">
    <source>
        <dbReference type="PROSITE" id="PS50126"/>
    </source>
</evidence>
<feature type="region of interest" description="Disordered" evidence="8">
    <location>
        <begin position="607"/>
        <end position="744"/>
    </location>
</feature>
<reference evidence="10 11" key="1">
    <citation type="submission" date="2020-02" db="EMBL/GenBank/DDBJ databases">
        <title>Out from the shadows clarifying the taxonomy of the family Cryomorphaceae and related taxa by utilizing the GTDB taxonomic framework.</title>
        <authorList>
            <person name="Bowman J.P."/>
        </authorList>
    </citation>
    <scope>NUCLEOTIDE SEQUENCE [LARGE SCALE GENOMIC DNA]</scope>
    <source>
        <strain evidence="10 11">QSSC 1-22</strain>
    </source>
</reference>
<gene>
    <name evidence="10" type="primary">rpsA</name>
    <name evidence="10" type="ORF">G3O08_09790</name>
</gene>
<evidence type="ECO:0000256" key="1">
    <source>
        <dbReference type="ARBA" id="ARBA00006767"/>
    </source>
</evidence>
<evidence type="ECO:0000256" key="2">
    <source>
        <dbReference type="ARBA" id="ARBA00022737"/>
    </source>
</evidence>
<evidence type="ECO:0000256" key="3">
    <source>
        <dbReference type="ARBA" id="ARBA00022884"/>
    </source>
</evidence>
<dbReference type="CDD" id="cd04465">
    <property type="entry name" value="S1_RPS1_repeat_ec2_hs2"/>
    <property type="match status" value="1"/>
</dbReference>
<dbReference type="InterPro" id="IPR050437">
    <property type="entry name" value="Ribos_protein_bS1-like"/>
</dbReference>
<dbReference type="Proteomes" id="UP000486602">
    <property type="component" value="Unassembled WGS sequence"/>
</dbReference>
<dbReference type="SMART" id="SM00316">
    <property type="entry name" value="S1"/>
    <property type="match status" value="6"/>
</dbReference>
<dbReference type="PANTHER" id="PTHR10724:SF7">
    <property type="entry name" value="SMALL RIBOSOMAL SUBUNIT PROTEIN BS1C"/>
    <property type="match status" value="1"/>
</dbReference>
<comment type="similarity">
    <text evidence="1">Belongs to the bacterial ribosomal protein bS1 family.</text>
</comment>
<feature type="domain" description="S1 motif" evidence="9">
    <location>
        <begin position="369"/>
        <end position="439"/>
    </location>
</feature>
<feature type="region of interest" description="Disordered" evidence="8">
    <location>
        <begin position="1"/>
        <end position="81"/>
    </location>
</feature>
<dbReference type="GO" id="GO:0003735">
    <property type="term" value="F:structural constituent of ribosome"/>
    <property type="evidence" value="ECO:0007669"/>
    <property type="project" value="TreeGrafter"/>
</dbReference>
<keyword evidence="5" id="KW-0687">Ribonucleoprotein</keyword>
<protein>
    <recommendedName>
        <fullName evidence="6">Small ribosomal subunit protein bS1</fullName>
    </recommendedName>
    <alternativeName>
        <fullName evidence="7">30S ribosomal protein S1</fullName>
    </alternativeName>
</protein>